<keyword evidence="12" id="KW-1185">Reference proteome</keyword>
<evidence type="ECO:0000256" key="2">
    <source>
        <dbReference type="ARBA" id="ARBA00012438"/>
    </source>
</evidence>
<dbReference type="SUPFAM" id="SSF55874">
    <property type="entry name" value="ATPase domain of HSP90 chaperone/DNA topoisomerase II/histidine kinase"/>
    <property type="match status" value="1"/>
</dbReference>
<dbReference type="Pfam" id="PF02518">
    <property type="entry name" value="HATPase_c"/>
    <property type="match status" value="1"/>
</dbReference>
<dbReference type="InterPro" id="IPR007891">
    <property type="entry name" value="CHASE3"/>
</dbReference>
<dbReference type="Proteomes" id="UP001595791">
    <property type="component" value="Unassembled WGS sequence"/>
</dbReference>
<evidence type="ECO:0000313" key="12">
    <source>
        <dbReference type="Proteomes" id="UP001595791"/>
    </source>
</evidence>
<comment type="catalytic activity">
    <reaction evidence="1">
        <text>ATP + protein L-histidine = ADP + protein N-phospho-L-histidine.</text>
        <dbReference type="EC" id="2.7.13.3"/>
    </reaction>
</comment>
<evidence type="ECO:0000256" key="3">
    <source>
        <dbReference type="ARBA" id="ARBA00022553"/>
    </source>
</evidence>
<evidence type="ECO:0000256" key="1">
    <source>
        <dbReference type="ARBA" id="ARBA00000085"/>
    </source>
</evidence>
<dbReference type="Pfam" id="PF07730">
    <property type="entry name" value="HisKA_3"/>
    <property type="match status" value="1"/>
</dbReference>
<dbReference type="PANTHER" id="PTHR24421:SF10">
    <property type="entry name" value="NITRATE_NITRITE SENSOR PROTEIN NARQ"/>
    <property type="match status" value="1"/>
</dbReference>
<organism evidence="11 12">
    <name type="scientific">Chitinimonas lacunae</name>
    <dbReference type="NCBI Taxonomy" id="1963018"/>
    <lineage>
        <taxon>Bacteria</taxon>
        <taxon>Pseudomonadati</taxon>
        <taxon>Pseudomonadota</taxon>
        <taxon>Betaproteobacteria</taxon>
        <taxon>Neisseriales</taxon>
        <taxon>Chitinibacteraceae</taxon>
        <taxon>Chitinimonas</taxon>
    </lineage>
</organism>
<evidence type="ECO:0000256" key="4">
    <source>
        <dbReference type="ARBA" id="ARBA00022679"/>
    </source>
</evidence>
<keyword evidence="7 11" id="KW-0067">ATP-binding</keyword>
<dbReference type="RefSeq" id="WP_378161003.1">
    <property type="nucleotide sequence ID" value="NZ_JBHSBU010000001.1"/>
</dbReference>
<dbReference type="EMBL" id="JBHSBU010000001">
    <property type="protein sequence ID" value="MFC4158387.1"/>
    <property type="molecule type" value="Genomic_DNA"/>
</dbReference>
<dbReference type="Pfam" id="PF05227">
    <property type="entry name" value="CHASE3"/>
    <property type="match status" value="1"/>
</dbReference>
<protein>
    <recommendedName>
        <fullName evidence="2">histidine kinase</fullName>
        <ecNumber evidence="2">2.7.13.3</ecNumber>
    </recommendedName>
</protein>
<evidence type="ECO:0000256" key="7">
    <source>
        <dbReference type="ARBA" id="ARBA00022840"/>
    </source>
</evidence>
<evidence type="ECO:0000256" key="9">
    <source>
        <dbReference type="SAM" id="Phobius"/>
    </source>
</evidence>
<keyword evidence="9" id="KW-1133">Transmembrane helix</keyword>
<dbReference type="PANTHER" id="PTHR24421">
    <property type="entry name" value="NITRATE/NITRITE SENSOR PROTEIN NARX-RELATED"/>
    <property type="match status" value="1"/>
</dbReference>
<evidence type="ECO:0000256" key="8">
    <source>
        <dbReference type="ARBA" id="ARBA00023012"/>
    </source>
</evidence>
<feature type="domain" description="Histidine kinase" evidence="10">
    <location>
        <begin position="250"/>
        <end position="447"/>
    </location>
</feature>
<dbReference type="Gene3D" id="3.30.565.10">
    <property type="entry name" value="Histidine kinase-like ATPase, C-terminal domain"/>
    <property type="match status" value="1"/>
</dbReference>
<evidence type="ECO:0000256" key="5">
    <source>
        <dbReference type="ARBA" id="ARBA00022741"/>
    </source>
</evidence>
<name>A0ABV8MJQ8_9NEIS</name>
<feature type="transmembrane region" description="Helical" evidence="9">
    <location>
        <begin position="181"/>
        <end position="198"/>
    </location>
</feature>
<evidence type="ECO:0000256" key="6">
    <source>
        <dbReference type="ARBA" id="ARBA00022777"/>
    </source>
</evidence>
<keyword evidence="9" id="KW-0812">Transmembrane</keyword>
<dbReference type="InterPro" id="IPR003594">
    <property type="entry name" value="HATPase_dom"/>
</dbReference>
<evidence type="ECO:0000313" key="11">
    <source>
        <dbReference type="EMBL" id="MFC4158387.1"/>
    </source>
</evidence>
<dbReference type="CDD" id="cd16917">
    <property type="entry name" value="HATPase_UhpB-NarQ-NarX-like"/>
    <property type="match status" value="1"/>
</dbReference>
<dbReference type="EC" id="2.7.13.3" evidence="2"/>
<accession>A0ABV8MJQ8</accession>
<dbReference type="InterPro" id="IPR005467">
    <property type="entry name" value="His_kinase_dom"/>
</dbReference>
<keyword evidence="5" id="KW-0547">Nucleotide-binding</keyword>
<keyword evidence="9" id="KW-0472">Membrane</keyword>
<dbReference type="InterPro" id="IPR036890">
    <property type="entry name" value="HATPase_C_sf"/>
</dbReference>
<gene>
    <name evidence="11" type="ORF">ACFOW7_03335</name>
</gene>
<dbReference type="InterPro" id="IPR011712">
    <property type="entry name" value="Sig_transdc_His_kin_sub3_dim/P"/>
</dbReference>
<evidence type="ECO:0000259" key="10">
    <source>
        <dbReference type="PROSITE" id="PS50109"/>
    </source>
</evidence>
<dbReference type="SMART" id="SM00387">
    <property type="entry name" value="HATPase_c"/>
    <property type="match status" value="1"/>
</dbReference>
<keyword evidence="4" id="KW-0808">Transferase</keyword>
<reference evidence="12" key="1">
    <citation type="journal article" date="2019" name="Int. J. Syst. Evol. Microbiol.">
        <title>The Global Catalogue of Microorganisms (GCM) 10K type strain sequencing project: providing services to taxonomists for standard genome sequencing and annotation.</title>
        <authorList>
            <consortium name="The Broad Institute Genomics Platform"/>
            <consortium name="The Broad Institute Genome Sequencing Center for Infectious Disease"/>
            <person name="Wu L."/>
            <person name="Ma J."/>
        </authorList>
    </citation>
    <scope>NUCLEOTIDE SEQUENCE [LARGE SCALE GENOMIC DNA]</scope>
    <source>
        <strain evidence="12">LMG 29894</strain>
    </source>
</reference>
<keyword evidence="6" id="KW-0418">Kinase</keyword>
<dbReference type="InterPro" id="IPR050482">
    <property type="entry name" value="Sensor_HK_TwoCompSys"/>
</dbReference>
<sequence length="459" mass="51074">MNRLRRSFNTAVFLALGVCFSLTFLIVSELAQRRLADATQDFARSLEARSLLREIGAAISEAEAAHRGYFLSGRQEYLQTWQTIPDKLNNLQSRLHELWADDPERLALLRPINAGVEARLRGLRDNLARYRPGQPASVRAGLGQEETARLKQQLQIVLGKENQRYQTGMAQWKADASLTRMGIGILTVVNLVLLVLLYSRAQQELRRKEIEDTTNEARQHELERLVEERTAVLSELSSDLQIEQEREKAKIAHDIHDELGSLVISARMDVTYVLFKLRKLDTVLAEKLERAIQSLDASVDIKRRIIEELRPSALDTLGLAPAIEWQVQQVCERAGLTARLDLPEEMHEPSEQVAIALFRITQEALTNIVKYAKATDVAVTLDANPDGGYQLTIRDNGIGLTDDAINSPLSHGIAGMRQRVVGLRGSFSITSTPGSGTTIMVEVPAQATSAMAMVSDQPA</sequence>
<dbReference type="GO" id="GO:0005524">
    <property type="term" value="F:ATP binding"/>
    <property type="evidence" value="ECO:0007669"/>
    <property type="project" value="UniProtKB-KW"/>
</dbReference>
<keyword evidence="8" id="KW-0902">Two-component regulatory system</keyword>
<dbReference type="PROSITE" id="PS50109">
    <property type="entry name" value="HIS_KIN"/>
    <property type="match status" value="1"/>
</dbReference>
<proteinExistence type="predicted"/>
<comment type="caution">
    <text evidence="11">The sequence shown here is derived from an EMBL/GenBank/DDBJ whole genome shotgun (WGS) entry which is preliminary data.</text>
</comment>
<keyword evidence="3" id="KW-0597">Phosphoprotein</keyword>